<keyword evidence="3" id="KW-0808">Transferase</keyword>
<dbReference type="InterPro" id="IPR020841">
    <property type="entry name" value="PKS_Beta-ketoAc_synthase_dom"/>
</dbReference>
<dbReference type="EMBL" id="FOYZ01000016">
    <property type="protein sequence ID" value="SFS02415.1"/>
    <property type="molecule type" value="Genomic_DNA"/>
</dbReference>
<dbReference type="SUPFAM" id="SSF56801">
    <property type="entry name" value="Acetyl-CoA synthetase-like"/>
    <property type="match status" value="1"/>
</dbReference>
<evidence type="ECO:0000256" key="2">
    <source>
        <dbReference type="ARBA" id="ARBA00022553"/>
    </source>
</evidence>
<dbReference type="InterPro" id="IPR009081">
    <property type="entry name" value="PP-bd_ACP"/>
</dbReference>
<keyword evidence="2" id="KW-0597">Phosphoprotein</keyword>
<dbReference type="InterPro" id="IPR020845">
    <property type="entry name" value="AMP-binding_CS"/>
</dbReference>
<keyword evidence="1" id="KW-0596">Phosphopantetheine</keyword>
<dbReference type="InterPro" id="IPR000873">
    <property type="entry name" value="AMP-dep_synth/lig_dom"/>
</dbReference>
<dbReference type="PANTHER" id="PTHR43775">
    <property type="entry name" value="FATTY ACID SYNTHASE"/>
    <property type="match status" value="1"/>
</dbReference>
<dbReference type="Gene3D" id="1.10.1200.10">
    <property type="entry name" value="ACP-like"/>
    <property type="match status" value="1"/>
</dbReference>
<reference evidence="6 7" key="1">
    <citation type="submission" date="2016-10" db="EMBL/GenBank/DDBJ databases">
        <authorList>
            <person name="de Groot N.N."/>
        </authorList>
    </citation>
    <scope>NUCLEOTIDE SEQUENCE [LARGE SCALE GENOMIC DNA]</scope>
    <source>
        <strain evidence="6 7">743A</strain>
    </source>
</reference>
<dbReference type="InterPro" id="IPR032821">
    <property type="entry name" value="PKS_assoc"/>
</dbReference>
<evidence type="ECO:0000313" key="6">
    <source>
        <dbReference type="EMBL" id="SFS02415.1"/>
    </source>
</evidence>
<dbReference type="Pfam" id="PF02801">
    <property type="entry name" value="Ketoacyl-synt_C"/>
    <property type="match status" value="1"/>
</dbReference>
<name>A0A1I6LFZ1_9FIRM</name>
<dbReference type="GO" id="GO:0004312">
    <property type="term" value="F:fatty acid synthase activity"/>
    <property type="evidence" value="ECO:0007669"/>
    <property type="project" value="TreeGrafter"/>
</dbReference>
<gene>
    <name evidence="6" type="ORF">SAMN05661086_03273</name>
</gene>
<evidence type="ECO:0000259" key="4">
    <source>
        <dbReference type="PROSITE" id="PS50075"/>
    </source>
</evidence>
<dbReference type="InterPro" id="IPR045851">
    <property type="entry name" value="AMP-bd_C_sf"/>
</dbReference>
<dbReference type="SUPFAM" id="SSF53901">
    <property type="entry name" value="Thiolase-like"/>
    <property type="match status" value="1"/>
</dbReference>
<evidence type="ECO:0000256" key="1">
    <source>
        <dbReference type="ARBA" id="ARBA00022450"/>
    </source>
</evidence>
<dbReference type="Gene3D" id="3.30.300.30">
    <property type="match status" value="1"/>
</dbReference>
<dbReference type="Pfam" id="PF00109">
    <property type="entry name" value="ketoacyl-synt"/>
    <property type="match status" value="1"/>
</dbReference>
<keyword evidence="7" id="KW-1185">Reference proteome</keyword>
<dbReference type="InterPro" id="IPR050091">
    <property type="entry name" value="PKS_NRPS_Biosynth_Enz"/>
</dbReference>
<proteinExistence type="predicted"/>
<dbReference type="PROSITE" id="PS50075">
    <property type="entry name" value="CARRIER"/>
    <property type="match status" value="1"/>
</dbReference>
<accession>A0A1I6LFZ1</accession>
<dbReference type="RefSeq" id="WP_092563202.1">
    <property type="nucleotide sequence ID" value="NZ_FOYZ01000016.1"/>
</dbReference>
<dbReference type="Proteomes" id="UP000199659">
    <property type="component" value="Unassembled WGS sequence"/>
</dbReference>
<organism evidence="6 7">
    <name type="scientific">Anaeromicropila populeti</name>
    <dbReference type="NCBI Taxonomy" id="37658"/>
    <lineage>
        <taxon>Bacteria</taxon>
        <taxon>Bacillati</taxon>
        <taxon>Bacillota</taxon>
        <taxon>Clostridia</taxon>
        <taxon>Lachnospirales</taxon>
        <taxon>Lachnospiraceae</taxon>
        <taxon>Anaeromicropila</taxon>
    </lineage>
</organism>
<evidence type="ECO:0000259" key="5">
    <source>
        <dbReference type="PROSITE" id="PS52004"/>
    </source>
</evidence>
<dbReference type="Gene3D" id="3.30.70.3290">
    <property type="match status" value="1"/>
</dbReference>
<dbReference type="GO" id="GO:0006633">
    <property type="term" value="P:fatty acid biosynthetic process"/>
    <property type="evidence" value="ECO:0007669"/>
    <property type="project" value="TreeGrafter"/>
</dbReference>
<evidence type="ECO:0000256" key="3">
    <source>
        <dbReference type="ARBA" id="ARBA00022679"/>
    </source>
</evidence>
<dbReference type="InterPro" id="IPR014031">
    <property type="entry name" value="Ketoacyl_synth_C"/>
</dbReference>
<dbReference type="PANTHER" id="PTHR43775:SF37">
    <property type="entry name" value="SI:DKEY-61P9.11"/>
    <property type="match status" value="1"/>
</dbReference>
<dbReference type="CDD" id="cd00833">
    <property type="entry name" value="PKS"/>
    <property type="match status" value="1"/>
</dbReference>
<dbReference type="PROSITE" id="PS00455">
    <property type="entry name" value="AMP_BINDING"/>
    <property type="match status" value="1"/>
</dbReference>
<dbReference type="SUPFAM" id="SSF47336">
    <property type="entry name" value="ACP-like"/>
    <property type="match status" value="1"/>
</dbReference>
<dbReference type="InterPro" id="IPR036736">
    <property type="entry name" value="ACP-like_sf"/>
</dbReference>
<dbReference type="Gene3D" id="3.40.47.10">
    <property type="match status" value="1"/>
</dbReference>
<dbReference type="OrthoDB" id="9778383at2"/>
<dbReference type="InterPro" id="IPR042099">
    <property type="entry name" value="ANL_N_sf"/>
</dbReference>
<dbReference type="Pfam" id="PF16197">
    <property type="entry name" value="KAsynt_C_assoc"/>
    <property type="match status" value="1"/>
</dbReference>
<dbReference type="Gene3D" id="1.10.1240.100">
    <property type="match status" value="1"/>
</dbReference>
<evidence type="ECO:0000313" key="7">
    <source>
        <dbReference type="Proteomes" id="UP000199659"/>
    </source>
</evidence>
<feature type="domain" description="Carrier" evidence="4">
    <location>
        <begin position="592"/>
        <end position="669"/>
    </location>
</feature>
<dbReference type="Pfam" id="PF00550">
    <property type="entry name" value="PP-binding"/>
    <property type="match status" value="1"/>
</dbReference>
<dbReference type="Gene3D" id="3.40.50.12780">
    <property type="entry name" value="N-terminal domain of ligase-like"/>
    <property type="match status" value="1"/>
</dbReference>
<dbReference type="PROSITE" id="PS52004">
    <property type="entry name" value="KS3_2"/>
    <property type="match status" value="1"/>
</dbReference>
<feature type="domain" description="Ketosynthase family 3 (KS3)" evidence="5">
    <location>
        <begin position="688"/>
        <end position="1110"/>
    </location>
</feature>
<dbReference type="SMART" id="SM00825">
    <property type="entry name" value="PKS_KS"/>
    <property type="match status" value="1"/>
</dbReference>
<dbReference type="Pfam" id="PF00501">
    <property type="entry name" value="AMP-binding"/>
    <property type="match status" value="1"/>
</dbReference>
<dbReference type="InterPro" id="IPR016039">
    <property type="entry name" value="Thiolase-like"/>
</dbReference>
<protein>
    <submittedName>
        <fullName evidence="6">Phosphopantetheine attachment site</fullName>
    </submittedName>
</protein>
<sequence length="1376" mass="154094">MSEKAILYGKPLALPKEFHTLSEMILHISEKHPKKGLTYVNGSGQEDFITYRELVNGARRYLNVFRKKGIEAGQVMILVIDEPKEFYYTFWACVFGGIIAAPVTQPSSWEENSTGLIKLKKIWNILNKPKVVIEERQVKGYEQLKGYSDFKGFEYITTTELKSDEMAEIYKTDKDQVAFLQFSSGSTGIPKGVQLTSKNILTNNLACIESMELTEDDVAVTWLPHTHDMGLFGQHFIPMAAGSNIVVFSPFTFIRSPYLFMKKITEHKGTWFCSPNFGYDWMVKKVTEKQLETLDLSSLRITLNGAEPISTLVAKQFIEKFSKCGCKENVMFPSYGMAEATVGAAMPKVGSVMGIEKISRSKLIQNNIAVSVTEDSGYDTVEFVHEGQPIAETSIRIVDKTGKVLEENEVGEIQIKGASVTSGYYNCKELTEDTFVDGWLKTGDLGFITKGSLVVTGRIKDILFIRGQNYFAHDLEQTIYEAGMLQCGDLAFVGSFNSKLQEEELILFVKYRISQMKDFLQLRKSIKDRISGELQLEVKHVIPIKSIPKTTSGKLQRFELRKNYENGQYNELISKIDDVAHNIEGSRKSIVMPENELEEFLVAAWSEILQIPENTISVEDSFFVLGGNSVKAYQLLDKIETYKKCEYGFELLALCKTIRQISEYIEKFSKKPDTNENGKSTTAYKKDSIAAAITGIGFRFPQAKTQQEFWEHLCEQKDCVAKVSDKRKGLAGTVQWNEWIGELEDIECFDADFFEINHQEAVFMDPQQRLILETAYEALEDAGLITDDSQERNVGVFSGISANTYYQLVVKYVEQYGVEEVPAKTMVNNMSNIISAYISHQYNFTGPVMALDTACSSFMAALHYGVRGIKEGSLSGAVVASSNILTTPIVSQLARKAGIISSTSHCKVFDQEADGSVLGEGVIVVYVEPYENAVKENKNIYGIIRGTALNNDGYSLGIMAPNPKGQYEVIAAAYEDAGVHPDEIGYIEAHGTGTTIGDPIEVNALSKVFAKDKGIRSSKVGIGSVKTNLGHLLPASGGAGLIKVLLCLKNKKLVPSLHMDQVNPALQIEKSPFYIVRDVQQWQVEGQNTRKAGISSFGLGGTNTHIVVEEGGSVPANQNIQKKQELLLLSGKTEDALSRRISQMENMLKEETEINLYDLCYTSNRYRRHYGFRAACLVTAEGVQIIAKGQFLKERAAKINIFIGDIINVEEHEKQEKLLLHWYSVIKAVMKSCESVISVHGIYSGQILAEVLQNTISLSAAIEIIRQKKWSEQIELEQKLWKKTDVILSFGISEQEIYTDYYSQSKKKIQVIYVDPSVKEEKQEQLPSILGKMYAKGAGFVWKSLYPDGTGRIIHLPAYPFEKKSYWIHNKKGDIK</sequence>
<dbReference type="InterPro" id="IPR014030">
    <property type="entry name" value="Ketoacyl_synth_N"/>
</dbReference>
<dbReference type="STRING" id="37658.SAMN05661086_03273"/>